<dbReference type="AlphaFoldDB" id="A0A261F5I0"/>
<protein>
    <submittedName>
        <fullName evidence="3">ABC transporter permease</fullName>
    </submittedName>
</protein>
<dbReference type="RefSeq" id="WP_094726434.1">
    <property type="nucleotide sequence ID" value="NZ_JBHLWS010000013.1"/>
</dbReference>
<feature type="transmembrane region" description="Helical" evidence="2">
    <location>
        <begin position="264"/>
        <end position="283"/>
    </location>
</feature>
<feature type="transmembrane region" description="Helical" evidence="2">
    <location>
        <begin position="150"/>
        <end position="167"/>
    </location>
</feature>
<comment type="caution">
    <text evidence="3">The sequence shown here is derived from an EMBL/GenBank/DDBJ whole genome shotgun (WGS) entry which is preliminary data.</text>
</comment>
<feature type="transmembrane region" description="Helical" evidence="2">
    <location>
        <begin position="88"/>
        <end position="114"/>
    </location>
</feature>
<evidence type="ECO:0000256" key="2">
    <source>
        <dbReference type="SAM" id="Phobius"/>
    </source>
</evidence>
<evidence type="ECO:0000256" key="1">
    <source>
        <dbReference type="SAM" id="MobiDB-lite"/>
    </source>
</evidence>
<name>A0A261F5I0_9BIFI</name>
<feature type="region of interest" description="Disordered" evidence="1">
    <location>
        <begin position="222"/>
        <end position="249"/>
    </location>
</feature>
<feature type="transmembrane region" description="Helical" evidence="2">
    <location>
        <begin position="351"/>
        <end position="369"/>
    </location>
</feature>
<feature type="transmembrane region" description="Helical" evidence="2">
    <location>
        <begin position="321"/>
        <end position="339"/>
    </location>
</feature>
<feature type="transmembrane region" description="Helical" evidence="2">
    <location>
        <begin position="295"/>
        <end position="314"/>
    </location>
</feature>
<evidence type="ECO:0000313" key="3">
    <source>
        <dbReference type="EMBL" id="OZG54293.1"/>
    </source>
</evidence>
<keyword evidence="2" id="KW-0812">Transmembrane</keyword>
<accession>A0A261F5I0</accession>
<keyword evidence="2" id="KW-1133">Transmembrane helix</keyword>
<proteinExistence type="predicted"/>
<feature type="transmembrane region" description="Helical" evidence="2">
    <location>
        <begin position="12"/>
        <end position="32"/>
    </location>
</feature>
<feature type="transmembrane region" description="Helical" evidence="2">
    <location>
        <begin position="47"/>
        <end position="67"/>
    </location>
</feature>
<dbReference type="EMBL" id="MWWT01000005">
    <property type="protein sequence ID" value="OZG54293.1"/>
    <property type="molecule type" value="Genomic_DNA"/>
</dbReference>
<organism evidence="3 4">
    <name type="scientific">Alloscardovia macacae</name>
    <dbReference type="NCBI Taxonomy" id="1160091"/>
    <lineage>
        <taxon>Bacteria</taxon>
        <taxon>Bacillati</taxon>
        <taxon>Actinomycetota</taxon>
        <taxon>Actinomycetes</taxon>
        <taxon>Bifidobacteriales</taxon>
        <taxon>Bifidobacteriaceae</taxon>
        <taxon>Alloscardovia</taxon>
    </lineage>
</organism>
<sequence length="399" mass="43981">MHHMGRYQRAENVGIFTSLGTVLAVAYATYAYTTSAPAIWLVTARRIIITSSFLAGSAAVVFILGYTRSGFGAEKKTVSRLVRRTAETIALAVVYFVSIGLISGAIQMFIAQIFGRSFTQYQLAVVMCLGGVIGYIVYVQAALINSRTIATLLPVFVISGVTLAGMMSDDPNWWKNNFSQLGDRTTFGANVFNFTVVLAGVTMLIISYFALSELTTQERLFDSDGNGVDDSEEDGATEHDPVPSRAASHTPSRALSRAFQIRRAILALLLASASVMFACIGIFRYTPHPFLHNLFARGIAGPMILLMLGMPWLVRRLSVAFYFVSDFILVIIAISYIYWFQGNTSLTNVEALAVILFMSWFILFSRHIAALEADRFVALSELPRDVVQKVGHSRLDQDR</sequence>
<evidence type="ECO:0000313" key="4">
    <source>
        <dbReference type="Proteomes" id="UP000243657"/>
    </source>
</evidence>
<gene>
    <name evidence="3" type="ORF">ALMA_0754</name>
</gene>
<reference evidence="3 4" key="1">
    <citation type="journal article" date="2017" name="BMC Genomics">
        <title>Comparative genomic and phylogenomic analyses of the Bifidobacteriaceae family.</title>
        <authorList>
            <person name="Lugli G.A."/>
            <person name="Milani C."/>
            <person name="Turroni F."/>
            <person name="Duranti S."/>
            <person name="Mancabelli L."/>
            <person name="Mangifesta M."/>
            <person name="Ferrario C."/>
            <person name="Modesto M."/>
            <person name="Mattarelli P."/>
            <person name="Jiri K."/>
            <person name="van Sinderen D."/>
            <person name="Ventura M."/>
        </authorList>
    </citation>
    <scope>NUCLEOTIDE SEQUENCE [LARGE SCALE GENOMIC DNA]</scope>
    <source>
        <strain evidence="3 4">DSM 24762</strain>
    </source>
</reference>
<feature type="transmembrane region" description="Helical" evidence="2">
    <location>
        <begin position="120"/>
        <end position="138"/>
    </location>
</feature>
<feature type="transmembrane region" description="Helical" evidence="2">
    <location>
        <begin position="187"/>
        <end position="211"/>
    </location>
</feature>
<dbReference type="Proteomes" id="UP000243657">
    <property type="component" value="Unassembled WGS sequence"/>
</dbReference>
<keyword evidence="2" id="KW-0472">Membrane</keyword>
<keyword evidence="4" id="KW-1185">Reference proteome</keyword>